<accession>A0A327VT38</accession>
<proteinExistence type="predicted"/>
<sequence length="58" mass="6632">MKKNTLKHKRNLSLQRITIANLSANPLQKAQDTNWTRAQDTNWTKAQDTLWTAPGIAQ</sequence>
<evidence type="ECO:0000313" key="1">
    <source>
        <dbReference type="EMBL" id="RAJ77574.1"/>
    </source>
</evidence>
<evidence type="ECO:0000313" key="2">
    <source>
        <dbReference type="Proteomes" id="UP000249819"/>
    </source>
</evidence>
<dbReference type="AlphaFoldDB" id="A0A327VT38"/>
<organism evidence="1 2">
    <name type="scientific">Chitinophaga dinghuensis</name>
    <dbReference type="NCBI Taxonomy" id="1539050"/>
    <lineage>
        <taxon>Bacteria</taxon>
        <taxon>Pseudomonadati</taxon>
        <taxon>Bacteroidota</taxon>
        <taxon>Chitinophagia</taxon>
        <taxon>Chitinophagales</taxon>
        <taxon>Chitinophagaceae</taxon>
        <taxon>Chitinophaga</taxon>
    </lineage>
</organism>
<keyword evidence="2" id="KW-1185">Reference proteome</keyword>
<dbReference type="EMBL" id="QLMA01000007">
    <property type="protein sequence ID" value="RAJ77574.1"/>
    <property type="molecule type" value="Genomic_DNA"/>
</dbReference>
<reference evidence="1 2" key="1">
    <citation type="submission" date="2018-06" db="EMBL/GenBank/DDBJ databases">
        <title>Genomic Encyclopedia of Archaeal and Bacterial Type Strains, Phase II (KMG-II): from individual species to whole genera.</title>
        <authorList>
            <person name="Goeker M."/>
        </authorList>
    </citation>
    <scope>NUCLEOTIDE SEQUENCE [LARGE SCALE GENOMIC DNA]</scope>
    <source>
        <strain evidence="1 2">DSM 29821</strain>
    </source>
</reference>
<dbReference type="Proteomes" id="UP000249819">
    <property type="component" value="Unassembled WGS sequence"/>
</dbReference>
<dbReference type="RefSeq" id="WP_170137860.1">
    <property type="nucleotide sequence ID" value="NZ_QLMA01000007.1"/>
</dbReference>
<protein>
    <submittedName>
        <fullName evidence="1">Uncharacterized protein</fullName>
    </submittedName>
</protein>
<comment type="caution">
    <text evidence="1">The sequence shown here is derived from an EMBL/GenBank/DDBJ whole genome shotgun (WGS) entry which is preliminary data.</text>
</comment>
<gene>
    <name evidence="1" type="ORF">CLV59_107341</name>
</gene>
<name>A0A327VT38_9BACT</name>